<protein>
    <submittedName>
        <fullName evidence="1">Uncharacterized protein</fullName>
    </submittedName>
</protein>
<organism evidence="1 2">
    <name type="scientific">Prunus dulcis</name>
    <name type="common">Almond</name>
    <name type="synonym">Amygdalus dulcis</name>
    <dbReference type="NCBI Taxonomy" id="3755"/>
    <lineage>
        <taxon>Eukaryota</taxon>
        <taxon>Viridiplantae</taxon>
        <taxon>Streptophyta</taxon>
        <taxon>Embryophyta</taxon>
        <taxon>Tracheophyta</taxon>
        <taxon>Spermatophyta</taxon>
        <taxon>Magnoliopsida</taxon>
        <taxon>eudicotyledons</taxon>
        <taxon>Gunneridae</taxon>
        <taxon>Pentapetalae</taxon>
        <taxon>rosids</taxon>
        <taxon>fabids</taxon>
        <taxon>Rosales</taxon>
        <taxon>Rosaceae</taxon>
        <taxon>Amygdaloideae</taxon>
        <taxon>Amygdaleae</taxon>
        <taxon>Prunus</taxon>
    </lineage>
</organism>
<sequence>MNVTFPSWTHFPSLFRFSERSSNANNSNWGTEKAPFLAAKHHIIDVLYLKEFALSLCFHNGVVKVNLD</sequence>
<comment type="caution">
    <text evidence="1">The sequence shown here is derived from an EMBL/GenBank/DDBJ whole genome shotgun (WGS) entry which is preliminary data.</text>
</comment>
<name>A0AAD4Z344_PRUDU</name>
<keyword evidence="2" id="KW-1185">Reference proteome</keyword>
<accession>A0AAD4Z344</accession>
<dbReference type="EMBL" id="JAJFAZ020000005">
    <property type="protein sequence ID" value="KAI5330188.1"/>
    <property type="molecule type" value="Genomic_DNA"/>
</dbReference>
<proteinExistence type="predicted"/>
<evidence type="ECO:0000313" key="2">
    <source>
        <dbReference type="Proteomes" id="UP001054821"/>
    </source>
</evidence>
<dbReference type="Proteomes" id="UP001054821">
    <property type="component" value="Chromosome 5"/>
</dbReference>
<gene>
    <name evidence="1" type="ORF">L3X38_029586</name>
</gene>
<evidence type="ECO:0000313" key="1">
    <source>
        <dbReference type="EMBL" id="KAI5330188.1"/>
    </source>
</evidence>
<reference evidence="1 2" key="1">
    <citation type="journal article" date="2022" name="G3 (Bethesda)">
        <title>Whole-genome sequence and methylome profiling of the almond [Prunus dulcis (Mill.) D.A. Webb] cultivar 'Nonpareil'.</title>
        <authorList>
            <person name="D'Amico-Willman K.M."/>
            <person name="Ouma W.Z."/>
            <person name="Meulia T."/>
            <person name="Sideli G.M."/>
            <person name="Gradziel T.M."/>
            <person name="Fresnedo-Ramirez J."/>
        </authorList>
    </citation>
    <scope>NUCLEOTIDE SEQUENCE [LARGE SCALE GENOMIC DNA]</scope>
    <source>
        <strain evidence="1">Clone GOH B32 T37-40</strain>
    </source>
</reference>
<dbReference type="AlphaFoldDB" id="A0AAD4Z344"/>